<reference evidence="12 13" key="1">
    <citation type="submission" date="2015-04" db="EMBL/GenBank/DDBJ databases">
        <title>Buchnera aphidicola assembly.</title>
        <authorList>
            <person name="Zhang Y."/>
        </authorList>
    </citation>
    <scope>NUCLEOTIDE SEQUENCE [LARGE SCALE GENOMIC DNA]</scope>
    <source>
        <strain evidence="12 13">SC</strain>
    </source>
</reference>
<feature type="binding site" evidence="10">
    <location>
        <position position="70"/>
    </location>
    <ligand>
        <name>Mg(2+)</name>
        <dbReference type="ChEBI" id="CHEBI:18420"/>
        <label>1</label>
    </ligand>
</feature>
<dbReference type="InterPro" id="IPR012337">
    <property type="entry name" value="RNaseH-like_sf"/>
</dbReference>
<gene>
    <name evidence="10" type="primary">rnhA</name>
    <name evidence="12" type="ORF">XW81_01160</name>
</gene>
<evidence type="ECO:0000256" key="1">
    <source>
        <dbReference type="ARBA" id="ARBA00000077"/>
    </source>
</evidence>
<dbReference type="Pfam" id="PF00075">
    <property type="entry name" value="RNase_H"/>
    <property type="match status" value="1"/>
</dbReference>
<comment type="caution">
    <text evidence="10">Lacks conserved residue(s) required for the propagation of feature annotation.</text>
</comment>
<feature type="binding site" evidence="10">
    <location>
        <position position="10"/>
    </location>
    <ligand>
        <name>Mg(2+)</name>
        <dbReference type="ChEBI" id="CHEBI:18420"/>
        <label>1</label>
    </ligand>
</feature>
<dbReference type="GO" id="GO:0043137">
    <property type="term" value="P:DNA replication, removal of RNA primer"/>
    <property type="evidence" value="ECO:0007669"/>
    <property type="project" value="TreeGrafter"/>
</dbReference>
<feature type="binding site" evidence="10">
    <location>
        <position position="10"/>
    </location>
    <ligand>
        <name>Mg(2+)</name>
        <dbReference type="ChEBI" id="CHEBI:18420"/>
        <label>2</label>
    </ligand>
</feature>
<dbReference type="Proteomes" id="UP000077654">
    <property type="component" value="Chromosome"/>
</dbReference>
<dbReference type="RefSeq" id="WP_075474109.1">
    <property type="nucleotide sequence ID" value="NZ_CP011299.1"/>
</dbReference>
<dbReference type="EC" id="3.1.26.4" evidence="4 10"/>
<evidence type="ECO:0000256" key="7">
    <source>
        <dbReference type="ARBA" id="ARBA00022759"/>
    </source>
</evidence>
<dbReference type="OrthoDB" id="7845843at2"/>
<evidence type="ECO:0000256" key="8">
    <source>
        <dbReference type="ARBA" id="ARBA00022801"/>
    </source>
</evidence>
<evidence type="ECO:0000256" key="2">
    <source>
        <dbReference type="ARBA" id="ARBA00005300"/>
    </source>
</evidence>
<feature type="domain" description="RNase H type-1" evidence="11">
    <location>
        <begin position="1"/>
        <end position="142"/>
    </location>
</feature>
<dbReference type="InterPro" id="IPR036397">
    <property type="entry name" value="RNaseH_sf"/>
</dbReference>
<dbReference type="PANTHER" id="PTHR10642:SF26">
    <property type="entry name" value="RIBONUCLEASE H1"/>
    <property type="match status" value="1"/>
</dbReference>
<evidence type="ECO:0000256" key="3">
    <source>
        <dbReference type="ARBA" id="ARBA00011245"/>
    </source>
</evidence>
<dbReference type="HAMAP" id="MF_00042">
    <property type="entry name" value="RNase_H"/>
    <property type="match status" value="1"/>
</dbReference>
<evidence type="ECO:0000256" key="9">
    <source>
        <dbReference type="ARBA" id="ARBA00022842"/>
    </source>
</evidence>
<keyword evidence="6 10" id="KW-0479">Metal-binding</keyword>
<keyword evidence="7 10" id="KW-0255">Endonuclease</keyword>
<dbReference type="SUPFAM" id="SSF53098">
    <property type="entry name" value="Ribonuclease H-like"/>
    <property type="match status" value="1"/>
</dbReference>
<comment type="catalytic activity">
    <reaction evidence="1 10">
        <text>Endonucleolytic cleavage to 5'-phosphomonoester.</text>
        <dbReference type="EC" id="3.1.26.4"/>
    </reaction>
</comment>
<evidence type="ECO:0000313" key="12">
    <source>
        <dbReference type="EMBL" id="ANF17019.1"/>
    </source>
</evidence>
<comment type="similarity">
    <text evidence="2 10">Belongs to the RNase H family.</text>
</comment>
<evidence type="ECO:0000256" key="4">
    <source>
        <dbReference type="ARBA" id="ARBA00012180"/>
    </source>
</evidence>
<keyword evidence="13" id="KW-1185">Reference proteome</keyword>
<keyword evidence="8 10" id="KW-0378">Hydrolase</keyword>
<dbReference type="NCBIfam" id="NF001236">
    <property type="entry name" value="PRK00203.1"/>
    <property type="match status" value="1"/>
</dbReference>
<dbReference type="InterPro" id="IPR002156">
    <property type="entry name" value="RNaseH_domain"/>
</dbReference>
<dbReference type="PANTHER" id="PTHR10642">
    <property type="entry name" value="RIBONUCLEASE H1"/>
    <property type="match status" value="1"/>
</dbReference>
<dbReference type="GO" id="GO:0004523">
    <property type="term" value="F:RNA-DNA hybrid ribonuclease activity"/>
    <property type="evidence" value="ECO:0007669"/>
    <property type="project" value="UniProtKB-UniRule"/>
</dbReference>
<keyword evidence="10" id="KW-0963">Cytoplasm</keyword>
<feature type="binding site" evidence="10">
    <location>
        <position position="48"/>
    </location>
    <ligand>
        <name>Mg(2+)</name>
        <dbReference type="ChEBI" id="CHEBI:18420"/>
        <label>1</label>
    </ligand>
</feature>
<name>A0A172WDG3_BUCSC</name>
<dbReference type="Gene3D" id="3.30.420.10">
    <property type="entry name" value="Ribonuclease H-like superfamily/Ribonuclease H"/>
    <property type="match status" value="1"/>
</dbReference>
<comment type="subunit">
    <text evidence="3 10">Monomer.</text>
</comment>
<dbReference type="AlphaFoldDB" id="A0A172WDG3"/>
<comment type="cofactor">
    <cofactor evidence="10">
        <name>Mg(2+)</name>
        <dbReference type="ChEBI" id="CHEBI:18420"/>
    </cofactor>
    <text evidence="10">Binds 1 Mg(2+) ion per subunit. May bind a second metal ion at a regulatory site, or after substrate binding.</text>
</comment>
<organism evidence="12 13">
    <name type="scientific">Buchnera aphidicola subsp. Schlechtendalia chinensis</name>
    <dbReference type="NCBI Taxonomy" id="118110"/>
    <lineage>
        <taxon>Bacteria</taxon>
        <taxon>Pseudomonadati</taxon>
        <taxon>Pseudomonadota</taxon>
        <taxon>Gammaproteobacteria</taxon>
        <taxon>Enterobacterales</taxon>
        <taxon>Erwiniaceae</taxon>
        <taxon>Buchnera</taxon>
    </lineage>
</organism>
<sequence>MSNVVKIFSDGSCFGNPGPGGYCSIIQCNNQEIIISSGFYYTTNNRMELMGVIKALEKIKKPCIIEVTLDSQYVQKGISLWIKKWKLNNWKTAKNTKVKNIDLWVHLNKRLCHHKVNWKWIKGHSGHSENERCNDKAKDSAKYPTFQDFGYVTY</sequence>
<dbReference type="GO" id="GO:0003676">
    <property type="term" value="F:nucleic acid binding"/>
    <property type="evidence" value="ECO:0007669"/>
    <property type="project" value="InterPro"/>
</dbReference>
<evidence type="ECO:0000256" key="10">
    <source>
        <dbReference type="HAMAP-Rule" id="MF_00042"/>
    </source>
</evidence>
<comment type="subcellular location">
    <subcellularLocation>
        <location evidence="10">Cytoplasm</location>
    </subcellularLocation>
</comment>
<evidence type="ECO:0000313" key="13">
    <source>
        <dbReference type="Proteomes" id="UP000077654"/>
    </source>
</evidence>
<dbReference type="CDD" id="cd09278">
    <property type="entry name" value="RNase_HI_prokaryote_like"/>
    <property type="match status" value="1"/>
</dbReference>
<comment type="function">
    <text evidence="10">Endonuclease that specifically degrades the RNA of RNA-DNA hybrids.</text>
</comment>
<dbReference type="InterPro" id="IPR050092">
    <property type="entry name" value="RNase_H"/>
</dbReference>
<dbReference type="GO" id="GO:0005737">
    <property type="term" value="C:cytoplasm"/>
    <property type="evidence" value="ECO:0007669"/>
    <property type="project" value="UniProtKB-SubCell"/>
</dbReference>
<keyword evidence="9 10" id="KW-0460">Magnesium</keyword>
<accession>A0A172WDG3</accession>
<evidence type="ECO:0000256" key="5">
    <source>
        <dbReference type="ARBA" id="ARBA00022722"/>
    </source>
</evidence>
<dbReference type="STRING" id="118110.XW81_01160"/>
<keyword evidence="5 10" id="KW-0540">Nuclease</keyword>
<evidence type="ECO:0000256" key="6">
    <source>
        <dbReference type="ARBA" id="ARBA00022723"/>
    </source>
</evidence>
<protein>
    <recommendedName>
        <fullName evidence="4 10">Ribonuclease H</fullName>
        <shortName evidence="10">RNase H</shortName>
        <ecNumber evidence="4 10">3.1.26.4</ecNumber>
    </recommendedName>
</protein>
<dbReference type="PROSITE" id="PS50879">
    <property type="entry name" value="RNASE_H_1"/>
    <property type="match status" value="1"/>
</dbReference>
<dbReference type="PATRIC" id="fig|118110.3.peg.233"/>
<dbReference type="EMBL" id="CP011299">
    <property type="protein sequence ID" value="ANF17019.1"/>
    <property type="molecule type" value="Genomic_DNA"/>
</dbReference>
<dbReference type="GO" id="GO:0000287">
    <property type="term" value="F:magnesium ion binding"/>
    <property type="evidence" value="ECO:0007669"/>
    <property type="project" value="UniProtKB-UniRule"/>
</dbReference>
<dbReference type="InterPro" id="IPR022892">
    <property type="entry name" value="RNaseHI"/>
</dbReference>
<evidence type="ECO:0000259" key="11">
    <source>
        <dbReference type="PROSITE" id="PS50879"/>
    </source>
</evidence>
<proteinExistence type="inferred from homology"/>